<comment type="subcellular location">
    <subcellularLocation>
        <location evidence="1">Membrane</location>
    </subcellularLocation>
</comment>
<dbReference type="Gene3D" id="3.40.710.10">
    <property type="entry name" value="DD-peptidase/beta-lactamase superfamily"/>
    <property type="match status" value="1"/>
</dbReference>
<evidence type="ECO:0000256" key="1">
    <source>
        <dbReference type="ARBA" id="ARBA00004370"/>
    </source>
</evidence>
<evidence type="ECO:0000259" key="7">
    <source>
        <dbReference type="Pfam" id="PF05569"/>
    </source>
</evidence>
<dbReference type="RefSeq" id="WP_394821831.1">
    <property type="nucleotide sequence ID" value="NZ_CP089984.1"/>
</dbReference>
<evidence type="ECO:0000259" key="6">
    <source>
        <dbReference type="Pfam" id="PF00905"/>
    </source>
</evidence>
<evidence type="ECO:0000313" key="8">
    <source>
        <dbReference type="EMBL" id="WXB12217.1"/>
    </source>
</evidence>
<protein>
    <submittedName>
        <fullName evidence="8">Uncharacterized protein</fullName>
    </submittedName>
</protein>
<keyword evidence="5" id="KW-1133">Transmembrane helix</keyword>
<dbReference type="Pfam" id="PF00905">
    <property type="entry name" value="Transpeptidase"/>
    <property type="match status" value="1"/>
</dbReference>
<dbReference type="EMBL" id="CP089984">
    <property type="protein sequence ID" value="WXB12217.1"/>
    <property type="molecule type" value="Genomic_DNA"/>
</dbReference>
<accession>A0ABZ2LMT1</accession>
<dbReference type="InterPro" id="IPR001460">
    <property type="entry name" value="PCN-bd_Tpept"/>
</dbReference>
<dbReference type="CDD" id="cd07341">
    <property type="entry name" value="M56_BlaR1_MecR1_like"/>
    <property type="match status" value="1"/>
</dbReference>
<dbReference type="Gene3D" id="3.30.450.330">
    <property type="match status" value="1"/>
</dbReference>
<dbReference type="InterPro" id="IPR050515">
    <property type="entry name" value="Beta-lactam/transpept"/>
</dbReference>
<dbReference type="SUPFAM" id="SSF56601">
    <property type="entry name" value="beta-lactamase/transpeptidase-like"/>
    <property type="match status" value="1"/>
</dbReference>
<keyword evidence="9" id="KW-1185">Reference proteome</keyword>
<evidence type="ECO:0000256" key="5">
    <source>
        <dbReference type="SAM" id="Phobius"/>
    </source>
</evidence>
<dbReference type="InterPro" id="IPR008756">
    <property type="entry name" value="Peptidase_M56"/>
</dbReference>
<dbReference type="PANTHER" id="PTHR30627">
    <property type="entry name" value="PEPTIDOGLYCAN D,D-TRANSPEPTIDASE"/>
    <property type="match status" value="1"/>
</dbReference>
<dbReference type="Proteomes" id="UP001370348">
    <property type="component" value="Chromosome"/>
</dbReference>
<evidence type="ECO:0000313" key="9">
    <source>
        <dbReference type="Proteomes" id="UP001370348"/>
    </source>
</evidence>
<feature type="transmembrane region" description="Helical" evidence="5">
    <location>
        <begin position="116"/>
        <end position="137"/>
    </location>
</feature>
<dbReference type="InterPro" id="IPR012338">
    <property type="entry name" value="Beta-lactam/transpept-like"/>
</dbReference>
<feature type="region of interest" description="Disordered" evidence="4">
    <location>
        <begin position="339"/>
        <end position="365"/>
    </location>
</feature>
<proteinExistence type="inferred from homology"/>
<organism evidence="8 9">
    <name type="scientific">Pendulispora albinea</name>
    <dbReference type="NCBI Taxonomy" id="2741071"/>
    <lineage>
        <taxon>Bacteria</taxon>
        <taxon>Pseudomonadati</taxon>
        <taxon>Myxococcota</taxon>
        <taxon>Myxococcia</taxon>
        <taxon>Myxococcales</taxon>
        <taxon>Sorangiineae</taxon>
        <taxon>Pendulisporaceae</taxon>
        <taxon>Pendulispora</taxon>
    </lineage>
</organism>
<keyword evidence="3 5" id="KW-0472">Membrane</keyword>
<name>A0ABZ2LMT1_9BACT</name>
<feature type="domain" description="Penicillin-binding protein transpeptidase" evidence="6">
    <location>
        <begin position="390"/>
        <end position="671"/>
    </location>
</feature>
<evidence type="ECO:0000256" key="4">
    <source>
        <dbReference type="SAM" id="MobiDB-lite"/>
    </source>
</evidence>
<feature type="transmembrane region" description="Helical" evidence="5">
    <location>
        <begin position="40"/>
        <end position="61"/>
    </location>
</feature>
<sequence length="681" mass="70562">MLPLDPLLTDALRAALLLGLALAAMPLLRRSASATRRLVLALALGGALAAPVVSAVVPAWHVEAPVATTALHGVPISDPLGDDEVAAVMPSVGEVRAVPLSHREASRVARIGRTTWIVATWAFGALLVVARLLVGLVKARAMVRRSSAARAWSLAVERAERTTGLRADVHVTSELDAPAVTGVFAPVILVPRGSEGWSDERRYAVLLHELAHVRRRDCLVHVIAQLACATHWFNPLAWMVARRLRVERELAADDAVILAGARATAYAEDLLAIAASADTARETPSFALGMAEHSELAARVTAIVSAGRPRRPLTRVRSALLVAGSGTAVLAVACATPAAKKADPPPATLSSAPTPPVATAPEGSTIDPKLQAIADEELDRVVTEWKAAAGALLVLDPSTGEILANAGRAHGAPADVAVKSAYHPGSTFKIVTLAAALDEGVVAPSERIDCERGAWKYQGDVLRDNTPHGTVSLGEMLAVSSNIGPAKIFTRLGGERFGRWARAFHFGVAPAIEGANPGQFPARVEDKSYASAVLAIGEGASLASPLQIAAAYAAVANGGVYVPPTLSHRTAPAPRETIMKAETARALVSLLEGSVNGEHATGRRARVAGVRVAGKSGTSAWALPNGGEALYASFVGFAPADAPRFVILVGVEQPRDEGGGGRVAAPVFARVASRVLGGGAQ</sequence>
<reference evidence="8 9" key="1">
    <citation type="submission" date="2021-12" db="EMBL/GenBank/DDBJ databases">
        <title>Discovery of the Pendulisporaceae a myxobacterial family with distinct sporulation behavior and unique specialized metabolism.</title>
        <authorList>
            <person name="Garcia R."/>
            <person name="Popoff A."/>
            <person name="Bader C.D."/>
            <person name="Loehr J."/>
            <person name="Walesch S."/>
            <person name="Walt C."/>
            <person name="Boldt J."/>
            <person name="Bunk B."/>
            <person name="Haeckl F.J.F.P.J."/>
            <person name="Gunesch A.P."/>
            <person name="Birkelbach J."/>
            <person name="Nuebel U."/>
            <person name="Pietschmann T."/>
            <person name="Bach T."/>
            <person name="Mueller R."/>
        </authorList>
    </citation>
    <scope>NUCLEOTIDE SEQUENCE [LARGE SCALE GENOMIC DNA]</scope>
    <source>
        <strain evidence="8 9">MSr11954</strain>
    </source>
</reference>
<comment type="similarity">
    <text evidence="2">Belongs to the peptidase M56 family.</text>
</comment>
<gene>
    <name evidence="8" type="ORF">LZC94_30730</name>
</gene>
<evidence type="ECO:0000256" key="3">
    <source>
        <dbReference type="ARBA" id="ARBA00023136"/>
    </source>
</evidence>
<evidence type="ECO:0000256" key="2">
    <source>
        <dbReference type="ARBA" id="ARBA00011075"/>
    </source>
</evidence>
<feature type="domain" description="Peptidase M56" evidence="7">
    <location>
        <begin position="103"/>
        <end position="303"/>
    </location>
</feature>
<feature type="transmembrane region" description="Helical" evidence="5">
    <location>
        <begin position="12"/>
        <end position="28"/>
    </location>
</feature>
<dbReference type="Pfam" id="PF05569">
    <property type="entry name" value="Peptidase_M56"/>
    <property type="match status" value="1"/>
</dbReference>
<dbReference type="PANTHER" id="PTHR30627:SF1">
    <property type="entry name" value="PEPTIDOGLYCAN D,D-TRANSPEPTIDASE FTSI"/>
    <property type="match status" value="1"/>
</dbReference>
<keyword evidence="5" id="KW-0812">Transmembrane</keyword>